<dbReference type="AlphaFoldDB" id="A0AAN5D4B7"/>
<gene>
    <name evidence="2" type="ORF">PMAYCL1PPCAC_25675</name>
</gene>
<feature type="compositionally biased region" description="Polar residues" evidence="1">
    <location>
        <begin position="185"/>
        <end position="200"/>
    </location>
</feature>
<feature type="region of interest" description="Disordered" evidence="1">
    <location>
        <begin position="144"/>
        <end position="311"/>
    </location>
</feature>
<sequence length="311" mass="33499">LEPKIEPLDEDDRAASAFVDNVSTLQSVGKKRPRAPKTGPPLDDDDAMTMLSCPLDRPPPQRAHLYASLQRAKSGLLEPKPEPMDEDEPCSSNSLPQKRGHRSTSIGKAQRVTIKAEPMDVDDDDVSVLTCTIKKPLQITNFELPASFLKPAPGSARRGRSSTTRAQSGLLKPKAEPVDEDETPSSKISTTPAGRGNSTGKKGFRAPKPEPLDDDDDVASVLTCPLDRPPPQRVFAIPMSLQKPASAPSRRGKTATTRSQRGPIEPKPEPMDEDEPCSSKQSAPPSKRGRRSLSITKGAASPGDLVPKEEP</sequence>
<evidence type="ECO:0000256" key="1">
    <source>
        <dbReference type="SAM" id="MobiDB-lite"/>
    </source>
</evidence>
<evidence type="ECO:0000313" key="2">
    <source>
        <dbReference type="EMBL" id="GMR55480.1"/>
    </source>
</evidence>
<feature type="non-terminal residue" evidence="2">
    <location>
        <position position="311"/>
    </location>
</feature>
<feature type="non-terminal residue" evidence="2">
    <location>
        <position position="1"/>
    </location>
</feature>
<keyword evidence="3" id="KW-1185">Reference proteome</keyword>
<dbReference type="EMBL" id="BTRK01000005">
    <property type="protein sequence ID" value="GMR55480.1"/>
    <property type="molecule type" value="Genomic_DNA"/>
</dbReference>
<reference evidence="3" key="1">
    <citation type="submission" date="2022-10" db="EMBL/GenBank/DDBJ databases">
        <title>Genome assembly of Pristionchus species.</title>
        <authorList>
            <person name="Yoshida K."/>
            <person name="Sommer R.J."/>
        </authorList>
    </citation>
    <scope>NUCLEOTIDE SEQUENCE [LARGE SCALE GENOMIC DNA]</scope>
    <source>
        <strain evidence="3">RS5460</strain>
    </source>
</reference>
<feature type="region of interest" description="Disordered" evidence="1">
    <location>
        <begin position="1"/>
        <end position="116"/>
    </location>
</feature>
<protein>
    <submittedName>
        <fullName evidence="2">Uncharacterized protein</fullName>
    </submittedName>
</protein>
<dbReference type="Proteomes" id="UP001328107">
    <property type="component" value="Unassembled WGS sequence"/>
</dbReference>
<organism evidence="2 3">
    <name type="scientific">Pristionchus mayeri</name>
    <dbReference type="NCBI Taxonomy" id="1317129"/>
    <lineage>
        <taxon>Eukaryota</taxon>
        <taxon>Metazoa</taxon>
        <taxon>Ecdysozoa</taxon>
        <taxon>Nematoda</taxon>
        <taxon>Chromadorea</taxon>
        <taxon>Rhabditida</taxon>
        <taxon>Rhabditina</taxon>
        <taxon>Diplogasteromorpha</taxon>
        <taxon>Diplogasteroidea</taxon>
        <taxon>Neodiplogasteridae</taxon>
        <taxon>Pristionchus</taxon>
    </lineage>
</organism>
<feature type="compositionally biased region" description="Low complexity" evidence="1">
    <location>
        <begin position="151"/>
        <end position="166"/>
    </location>
</feature>
<name>A0AAN5D4B7_9BILA</name>
<evidence type="ECO:0000313" key="3">
    <source>
        <dbReference type="Proteomes" id="UP001328107"/>
    </source>
</evidence>
<accession>A0AAN5D4B7</accession>
<proteinExistence type="predicted"/>
<comment type="caution">
    <text evidence="2">The sequence shown here is derived from an EMBL/GenBank/DDBJ whole genome shotgun (WGS) entry which is preliminary data.</text>
</comment>